<dbReference type="InterPro" id="IPR002509">
    <property type="entry name" value="NODB_dom"/>
</dbReference>
<dbReference type="InterPro" id="IPR011330">
    <property type="entry name" value="Glyco_hydro/deAcase_b/a-brl"/>
</dbReference>
<name>A0A1A5YDZ0_9BACL</name>
<dbReference type="InterPro" id="IPR050248">
    <property type="entry name" value="Polysacc_deacetylase_ArnD"/>
</dbReference>
<comment type="caution">
    <text evidence="5">The sequence shown here is derived from an EMBL/GenBank/DDBJ whole genome shotgun (WGS) entry which is preliminary data.</text>
</comment>
<evidence type="ECO:0000256" key="2">
    <source>
        <dbReference type="ARBA" id="ARBA00022801"/>
    </source>
</evidence>
<feature type="chain" id="PRO_5038523545" evidence="3">
    <location>
        <begin position="21"/>
        <end position="258"/>
    </location>
</feature>
<protein>
    <submittedName>
        <fullName evidence="5">Polysaccharide deacetylase</fullName>
    </submittedName>
</protein>
<dbReference type="Gene3D" id="3.20.20.370">
    <property type="entry name" value="Glycoside hydrolase/deacetylase"/>
    <property type="match status" value="1"/>
</dbReference>
<keyword evidence="6" id="KW-1185">Reference proteome</keyword>
<accession>A0A1A5YDZ0</accession>
<dbReference type="CDD" id="cd10917">
    <property type="entry name" value="CE4_NodB_like_6s_7s"/>
    <property type="match status" value="1"/>
</dbReference>
<evidence type="ECO:0000313" key="6">
    <source>
        <dbReference type="Proteomes" id="UP000092024"/>
    </source>
</evidence>
<dbReference type="GO" id="GO:0016810">
    <property type="term" value="F:hydrolase activity, acting on carbon-nitrogen (but not peptide) bonds"/>
    <property type="evidence" value="ECO:0007669"/>
    <property type="project" value="InterPro"/>
</dbReference>
<keyword evidence="3" id="KW-0732">Signal</keyword>
<dbReference type="PROSITE" id="PS51677">
    <property type="entry name" value="NODB"/>
    <property type="match status" value="1"/>
</dbReference>
<dbReference type="GO" id="GO:0046872">
    <property type="term" value="F:metal ion binding"/>
    <property type="evidence" value="ECO:0007669"/>
    <property type="project" value="UniProtKB-KW"/>
</dbReference>
<evidence type="ECO:0000256" key="1">
    <source>
        <dbReference type="ARBA" id="ARBA00022723"/>
    </source>
</evidence>
<dbReference type="RefSeq" id="WP_068685767.1">
    <property type="nucleotide sequence ID" value="NZ_LYPA01000069.1"/>
</dbReference>
<feature type="domain" description="NodB homology" evidence="4">
    <location>
        <begin position="50"/>
        <end position="233"/>
    </location>
</feature>
<evidence type="ECO:0000256" key="3">
    <source>
        <dbReference type="SAM" id="SignalP"/>
    </source>
</evidence>
<dbReference type="EMBL" id="LYPA01000069">
    <property type="protein sequence ID" value="OBR63803.1"/>
    <property type="molecule type" value="Genomic_DNA"/>
</dbReference>
<proteinExistence type="predicted"/>
<dbReference type="PANTHER" id="PTHR10587:SF133">
    <property type="entry name" value="CHITIN DEACETYLASE 1-RELATED"/>
    <property type="match status" value="1"/>
</dbReference>
<dbReference type="SUPFAM" id="SSF88713">
    <property type="entry name" value="Glycoside hydrolase/deacetylase"/>
    <property type="match status" value="1"/>
</dbReference>
<feature type="signal peptide" evidence="3">
    <location>
        <begin position="1"/>
        <end position="20"/>
    </location>
</feature>
<dbReference type="Proteomes" id="UP000092024">
    <property type="component" value="Unassembled WGS sequence"/>
</dbReference>
<dbReference type="AlphaFoldDB" id="A0A1A5YDZ0"/>
<reference evidence="5 6" key="1">
    <citation type="submission" date="2016-05" db="EMBL/GenBank/DDBJ databases">
        <title>Paenibacillus oryzae. sp. nov., isolated from the rice root.</title>
        <authorList>
            <person name="Zhang J."/>
            <person name="Zhang X."/>
        </authorList>
    </citation>
    <scope>NUCLEOTIDE SEQUENCE [LARGE SCALE GENOMIC DNA]</scope>
    <source>
        <strain evidence="5 6">1DrF-4</strain>
    </source>
</reference>
<gene>
    <name evidence="5" type="ORF">A7K91_17980</name>
</gene>
<dbReference type="GO" id="GO:0005975">
    <property type="term" value="P:carbohydrate metabolic process"/>
    <property type="evidence" value="ECO:0007669"/>
    <property type="project" value="InterPro"/>
</dbReference>
<dbReference type="GO" id="GO:0016020">
    <property type="term" value="C:membrane"/>
    <property type="evidence" value="ECO:0007669"/>
    <property type="project" value="TreeGrafter"/>
</dbReference>
<sequence length="258" mass="29594">MGSRGLIIMCCWLAASFTTAFQFQETPKKHDRHYYELRGEAVWEVQTDEKLIAFTFDDGPSARSTPEILDLLAQYNAKATFFVVANRIEKYSDIVKREVAEGHEVANHTFNHVFFDRNVSNSVIHKEIAEAKQKIEEITGTSSPWFRPPGGFISDRVIQAASNNGYTVLLWSWHQDTKDWRSPGVDRIVRQVVNNARGGDIVLMHDNVKGSSQTYQALKKILPELQAKGFRFVTVSELVNHKRRDEVNHFQELQLELE</sequence>
<dbReference type="PANTHER" id="PTHR10587">
    <property type="entry name" value="GLYCOSYL TRANSFERASE-RELATED"/>
    <property type="match status" value="1"/>
</dbReference>
<dbReference type="STRING" id="1844972.A7K91_17980"/>
<evidence type="ECO:0000259" key="4">
    <source>
        <dbReference type="PROSITE" id="PS51677"/>
    </source>
</evidence>
<dbReference type="Pfam" id="PF01522">
    <property type="entry name" value="Polysacc_deac_1"/>
    <property type="match status" value="1"/>
</dbReference>
<organism evidence="5 6">
    <name type="scientific">Paenibacillus oryzae</name>
    <dbReference type="NCBI Taxonomy" id="1844972"/>
    <lineage>
        <taxon>Bacteria</taxon>
        <taxon>Bacillati</taxon>
        <taxon>Bacillota</taxon>
        <taxon>Bacilli</taxon>
        <taxon>Bacillales</taxon>
        <taxon>Paenibacillaceae</taxon>
        <taxon>Paenibacillus</taxon>
    </lineage>
</organism>
<keyword evidence="2" id="KW-0378">Hydrolase</keyword>
<evidence type="ECO:0000313" key="5">
    <source>
        <dbReference type="EMBL" id="OBR63803.1"/>
    </source>
</evidence>
<keyword evidence="1" id="KW-0479">Metal-binding</keyword>